<comment type="caution">
    <text evidence="5">The sequence shown here is derived from an EMBL/GenBank/DDBJ whole genome shotgun (WGS) entry which is preliminary data.</text>
</comment>
<dbReference type="PROSITE" id="PS00658">
    <property type="entry name" value="FORK_HEAD_2"/>
    <property type="match status" value="1"/>
</dbReference>
<evidence type="ECO:0000256" key="3">
    <source>
        <dbReference type="SAM" id="MobiDB-lite"/>
    </source>
</evidence>
<dbReference type="AlphaFoldDB" id="A0AAV4IPE3"/>
<accession>A0AAV4IPE3</accession>
<dbReference type="PANTHER" id="PTHR46617">
    <property type="entry name" value="FORKHEAD BOX PROTEIN G1"/>
    <property type="match status" value="1"/>
</dbReference>
<feature type="DNA-binding region" description="Fork-head" evidence="2">
    <location>
        <begin position="70"/>
        <end position="164"/>
    </location>
</feature>
<comment type="subcellular location">
    <subcellularLocation>
        <location evidence="2">Nucleus</location>
    </subcellularLocation>
</comment>
<sequence>MKSLYNFFGSSSSSDIQIQDEQDLTNNTHSKQSDQTNPDDAVGLEAASEQSGLSRQHEKSGKEEEKKNEKPPFSYNALIMMAIRSSPEKRMTLSQIYEFITKNFPYYRDNKQGWQNSIRHNLSLNKCFLKVPRHYDDPGKGNYWMMDPSSDDVFIGSDTGKLRRRTHFSSRHRMPGGVYGYSPFPGVLTPPHFSHQLGSMLPVQSFRQLPDPRLALLSAHTQPKRSYSSHSILFNEIGFKNLPLVSPYQVPSCFREPHQDTGFLNHQQHACHQYDIPRYHHPEYQYASHTTQEHVENNSLVQQPSFRPPGLQERQGKRSGPKESLSYDHSSVALMHSPGAATLGEVPIARSCQSLLSRAFFESAGELRNDHCEVSLSSNDFEGLSVLPEAIPTSAGQSWSHLRSTSLLPSTLTPRNSQPPRPSTSYPSDLDRLNSRPRFQGFEELRSRTMFDAWTKYSTLLSPGGTIPHLAACTDIMQACSLEPSYRQ</sequence>
<feature type="compositionally biased region" description="Basic and acidic residues" evidence="3">
    <location>
        <begin position="55"/>
        <end position="70"/>
    </location>
</feature>
<evidence type="ECO:0000313" key="6">
    <source>
        <dbReference type="Proteomes" id="UP000762676"/>
    </source>
</evidence>
<proteinExistence type="predicted"/>
<dbReference type="PROSITE" id="PS00657">
    <property type="entry name" value="FORK_HEAD_1"/>
    <property type="match status" value="1"/>
</dbReference>
<dbReference type="Proteomes" id="UP000762676">
    <property type="component" value="Unassembled WGS sequence"/>
</dbReference>
<dbReference type="InterPro" id="IPR018122">
    <property type="entry name" value="TF_fork_head_CS_1"/>
</dbReference>
<feature type="domain" description="Fork-head" evidence="4">
    <location>
        <begin position="70"/>
        <end position="164"/>
    </location>
</feature>
<dbReference type="GO" id="GO:0005634">
    <property type="term" value="C:nucleus"/>
    <property type="evidence" value="ECO:0007669"/>
    <property type="project" value="UniProtKB-SubCell"/>
</dbReference>
<feature type="region of interest" description="Disordered" evidence="3">
    <location>
        <begin position="1"/>
        <end position="71"/>
    </location>
</feature>
<dbReference type="Pfam" id="PF00250">
    <property type="entry name" value="Forkhead"/>
    <property type="match status" value="1"/>
</dbReference>
<dbReference type="EMBL" id="BMAT01006342">
    <property type="protein sequence ID" value="GFS10617.1"/>
    <property type="molecule type" value="Genomic_DNA"/>
</dbReference>
<evidence type="ECO:0000256" key="2">
    <source>
        <dbReference type="PROSITE-ProRule" id="PRU00089"/>
    </source>
</evidence>
<keyword evidence="6" id="KW-1185">Reference proteome</keyword>
<dbReference type="CDD" id="cd20021">
    <property type="entry name" value="FH_FOXG"/>
    <property type="match status" value="1"/>
</dbReference>
<dbReference type="InterPro" id="IPR036388">
    <property type="entry name" value="WH-like_DNA-bd_sf"/>
</dbReference>
<gene>
    <name evidence="5" type="ORF">ElyMa_003066100</name>
</gene>
<reference evidence="5 6" key="1">
    <citation type="journal article" date="2021" name="Elife">
        <title>Chloroplast acquisition without the gene transfer in kleptoplastic sea slugs, Plakobranchus ocellatus.</title>
        <authorList>
            <person name="Maeda T."/>
            <person name="Takahashi S."/>
            <person name="Yoshida T."/>
            <person name="Shimamura S."/>
            <person name="Takaki Y."/>
            <person name="Nagai Y."/>
            <person name="Toyoda A."/>
            <person name="Suzuki Y."/>
            <person name="Arimoto A."/>
            <person name="Ishii H."/>
            <person name="Satoh N."/>
            <person name="Nishiyama T."/>
            <person name="Hasebe M."/>
            <person name="Maruyama T."/>
            <person name="Minagawa J."/>
            <person name="Obokata J."/>
            <person name="Shigenobu S."/>
        </authorList>
    </citation>
    <scope>NUCLEOTIDE SEQUENCE [LARGE SCALE GENOMIC DNA]</scope>
</reference>
<dbReference type="InterPro" id="IPR036390">
    <property type="entry name" value="WH_DNA-bd_sf"/>
</dbReference>
<dbReference type="InterPro" id="IPR001766">
    <property type="entry name" value="Fork_head_dom"/>
</dbReference>
<protein>
    <submittedName>
        <fullName evidence="5">Forkhead box protein G1</fullName>
    </submittedName>
</protein>
<keyword evidence="2" id="KW-0539">Nucleus</keyword>
<evidence type="ECO:0000259" key="4">
    <source>
        <dbReference type="PROSITE" id="PS50039"/>
    </source>
</evidence>
<dbReference type="PROSITE" id="PS50039">
    <property type="entry name" value="FORK_HEAD_3"/>
    <property type="match status" value="1"/>
</dbReference>
<organism evidence="5 6">
    <name type="scientific">Elysia marginata</name>
    <dbReference type="NCBI Taxonomy" id="1093978"/>
    <lineage>
        <taxon>Eukaryota</taxon>
        <taxon>Metazoa</taxon>
        <taxon>Spiralia</taxon>
        <taxon>Lophotrochozoa</taxon>
        <taxon>Mollusca</taxon>
        <taxon>Gastropoda</taxon>
        <taxon>Heterobranchia</taxon>
        <taxon>Euthyneura</taxon>
        <taxon>Panpulmonata</taxon>
        <taxon>Sacoglossa</taxon>
        <taxon>Placobranchoidea</taxon>
        <taxon>Plakobranchidae</taxon>
        <taxon>Elysia</taxon>
    </lineage>
</organism>
<dbReference type="Gene3D" id="1.10.10.10">
    <property type="entry name" value="Winged helix-like DNA-binding domain superfamily/Winged helix DNA-binding domain"/>
    <property type="match status" value="1"/>
</dbReference>
<name>A0AAV4IPE3_9GAST</name>
<dbReference type="PRINTS" id="PR00053">
    <property type="entry name" value="FORKHEAD"/>
</dbReference>
<feature type="compositionally biased region" description="Polar residues" evidence="3">
    <location>
        <begin position="24"/>
        <end position="38"/>
    </location>
</feature>
<evidence type="ECO:0000256" key="1">
    <source>
        <dbReference type="ARBA" id="ARBA00023125"/>
    </source>
</evidence>
<dbReference type="GO" id="GO:0006357">
    <property type="term" value="P:regulation of transcription by RNA polymerase II"/>
    <property type="evidence" value="ECO:0007669"/>
    <property type="project" value="TreeGrafter"/>
</dbReference>
<feature type="region of interest" description="Disordered" evidence="3">
    <location>
        <begin position="302"/>
        <end position="326"/>
    </location>
</feature>
<dbReference type="InterPro" id="IPR047208">
    <property type="entry name" value="FOXG1"/>
</dbReference>
<evidence type="ECO:0000313" key="5">
    <source>
        <dbReference type="EMBL" id="GFS10617.1"/>
    </source>
</evidence>
<dbReference type="SMART" id="SM00339">
    <property type="entry name" value="FH"/>
    <property type="match status" value="1"/>
</dbReference>
<dbReference type="InterPro" id="IPR030456">
    <property type="entry name" value="TF_fork_head_CS_2"/>
</dbReference>
<dbReference type="PANTHER" id="PTHR46617:SF3">
    <property type="entry name" value="FORKHEAD BOX PROTEIN G1"/>
    <property type="match status" value="1"/>
</dbReference>
<keyword evidence="1 2" id="KW-0238">DNA-binding</keyword>
<dbReference type="SUPFAM" id="SSF46785">
    <property type="entry name" value="Winged helix' DNA-binding domain"/>
    <property type="match status" value="1"/>
</dbReference>
<dbReference type="GO" id="GO:1990837">
    <property type="term" value="F:sequence-specific double-stranded DNA binding"/>
    <property type="evidence" value="ECO:0007669"/>
    <property type="project" value="TreeGrafter"/>
</dbReference>
<feature type="region of interest" description="Disordered" evidence="3">
    <location>
        <begin position="408"/>
        <end position="433"/>
    </location>
</feature>
<dbReference type="GO" id="GO:0003700">
    <property type="term" value="F:DNA-binding transcription factor activity"/>
    <property type="evidence" value="ECO:0007669"/>
    <property type="project" value="InterPro"/>
</dbReference>
<dbReference type="FunFam" id="1.10.10.10:FF:000135">
    <property type="entry name" value="forkhead box protein G1"/>
    <property type="match status" value="1"/>
</dbReference>